<sequence length="332" mass="39436">MQASTTTQQNEINPLVNMFQENSEQFYSNVDYDCLRKYDNNNEHFSMAIIIENREDEQKHAIGYSCIYGYDIYRVKLQYDLRIGIWNIFPEELSDILFHDIQTLEFNEQIETIIKRLDQQFFGLIHFNILSLSPFLKRAMEVLPIELRQSAFTCFINGVLQENPERCKVVIHDNRENEQGHIIGHHCIYRYDIITERWEIFSEELSNISFNDSQTLPTHEQLETITKPLDQRRFIESILLHVQRKKKTFEKIVDVIKGRETITMYDLGLEFLRVYDGRFNYGKGHVFVMSYREKTWSLTIDKITYVDCPVGDIGPRSVLILNYKDQYTSVHI</sequence>
<organism evidence="2 3">
    <name type="scientific">Adineta steineri</name>
    <dbReference type="NCBI Taxonomy" id="433720"/>
    <lineage>
        <taxon>Eukaryota</taxon>
        <taxon>Metazoa</taxon>
        <taxon>Spiralia</taxon>
        <taxon>Gnathifera</taxon>
        <taxon>Rotifera</taxon>
        <taxon>Eurotatoria</taxon>
        <taxon>Bdelloidea</taxon>
        <taxon>Adinetida</taxon>
        <taxon>Adinetidae</taxon>
        <taxon>Adineta</taxon>
    </lineage>
</organism>
<evidence type="ECO:0000313" key="2">
    <source>
        <dbReference type="EMBL" id="CAF3929560.1"/>
    </source>
</evidence>
<dbReference type="Proteomes" id="UP000663844">
    <property type="component" value="Unassembled WGS sequence"/>
</dbReference>
<evidence type="ECO:0000313" key="1">
    <source>
        <dbReference type="EMBL" id="CAF0995601.1"/>
    </source>
</evidence>
<dbReference type="EMBL" id="CAJOAZ010002443">
    <property type="protein sequence ID" value="CAF3929560.1"/>
    <property type="molecule type" value="Genomic_DNA"/>
</dbReference>
<name>A0A819JAK2_9BILA</name>
<comment type="caution">
    <text evidence="2">The sequence shown here is derived from an EMBL/GenBank/DDBJ whole genome shotgun (WGS) entry which is preliminary data.</text>
</comment>
<proteinExistence type="predicted"/>
<dbReference type="AlphaFoldDB" id="A0A819JAK2"/>
<evidence type="ECO:0000313" key="3">
    <source>
        <dbReference type="Proteomes" id="UP000663844"/>
    </source>
</evidence>
<dbReference type="EMBL" id="CAJNOG010000137">
    <property type="protein sequence ID" value="CAF0995601.1"/>
    <property type="molecule type" value="Genomic_DNA"/>
</dbReference>
<protein>
    <submittedName>
        <fullName evidence="2">Uncharacterized protein</fullName>
    </submittedName>
</protein>
<gene>
    <name evidence="1" type="ORF">JYZ213_LOCUS15704</name>
    <name evidence="2" type="ORF">OXD698_LOCUS25495</name>
</gene>
<dbReference type="Proteomes" id="UP000663845">
    <property type="component" value="Unassembled WGS sequence"/>
</dbReference>
<accession>A0A819JAK2</accession>
<reference evidence="2" key="1">
    <citation type="submission" date="2021-02" db="EMBL/GenBank/DDBJ databases">
        <authorList>
            <person name="Nowell W R."/>
        </authorList>
    </citation>
    <scope>NUCLEOTIDE SEQUENCE</scope>
</reference>